<name>A0A4R3KZN3_9GAMM</name>
<evidence type="ECO:0000313" key="6">
    <source>
        <dbReference type="EMBL" id="TCS92075.1"/>
    </source>
</evidence>
<evidence type="ECO:0000256" key="4">
    <source>
        <dbReference type="ARBA" id="ARBA00023136"/>
    </source>
</evidence>
<dbReference type="InterPro" id="IPR002033">
    <property type="entry name" value="TatC"/>
</dbReference>
<evidence type="ECO:0000256" key="1">
    <source>
        <dbReference type="ARBA" id="ARBA00004141"/>
    </source>
</evidence>
<organism evidence="6 7">
    <name type="scientific">Pseudofulvimonas gallinarii</name>
    <dbReference type="NCBI Taxonomy" id="634155"/>
    <lineage>
        <taxon>Bacteria</taxon>
        <taxon>Pseudomonadati</taxon>
        <taxon>Pseudomonadota</taxon>
        <taxon>Gammaproteobacteria</taxon>
        <taxon>Lysobacterales</taxon>
        <taxon>Rhodanobacteraceae</taxon>
        <taxon>Pseudofulvimonas</taxon>
    </lineage>
</organism>
<feature type="compositionally biased region" description="Low complexity" evidence="5">
    <location>
        <begin position="81"/>
        <end position="96"/>
    </location>
</feature>
<evidence type="ECO:0000256" key="2">
    <source>
        <dbReference type="ARBA" id="ARBA00022692"/>
    </source>
</evidence>
<keyword evidence="3" id="KW-1133">Transmembrane helix</keyword>
<reference evidence="6 7" key="1">
    <citation type="submission" date="2019-03" db="EMBL/GenBank/DDBJ databases">
        <title>Genomic Encyclopedia of Type Strains, Phase IV (KMG-IV): sequencing the most valuable type-strain genomes for metagenomic binning, comparative biology and taxonomic classification.</title>
        <authorList>
            <person name="Goeker M."/>
        </authorList>
    </citation>
    <scope>NUCLEOTIDE SEQUENCE [LARGE SCALE GENOMIC DNA]</scope>
    <source>
        <strain evidence="6 7">DSM 21944</strain>
    </source>
</reference>
<comment type="subcellular location">
    <subcellularLocation>
        <location evidence="1">Membrane</location>
        <topology evidence="1">Multi-pass membrane protein</topology>
    </subcellularLocation>
</comment>
<evidence type="ECO:0000313" key="7">
    <source>
        <dbReference type="Proteomes" id="UP000294599"/>
    </source>
</evidence>
<dbReference type="Proteomes" id="UP000294599">
    <property type="component" value="Unassembled WGS sequence"/>
</dbReference>
<dbReference type="AlphaFoldDB" id="A0A4R3KZN3"/>
<dbReference type="RefSeq" id="WP_240639732.1">
    <property type="nucleotide sequence ID" value="NZ_MJEV01000095.1"/>
</dbReference>
<accession>A0A4R3KZN3</accession>
<dbReference type="Pfam" id="PF00902">
    <property type="entry name" value="TatC"/>
    <property type="match status" value="1"/>
</dbReference>
<keyword evidence="4" id="KW-0472">Membrane</keyword>
<proteinExistence type="predicted"/>
<dbReference type="EMBL" id="SMAF01000040">
    <property type="protein sequence ID" value="TCS92075.1"/>
    <property type="molecule type" value="Genomic_DNA"/>
</dbReference>
<keyword evidence="2" id="KW-0812">Transmembrane</keyword>
<keyword evidence="7" id="KW-1185">Reference proteome</keyword>
<sequence>MIVVATGWLDVGALKRSRPYVIVGAFVVGAIVPPPDVLSQVMLAVPMCLLYEPGTTGNLARPGPGDLPPASGPGDLGRQHPAPIAPLIQPQAPDEA</sequence>
<dbReference type="GO" id="GO:0016020">
    <property type="term" value="C:membrane"/>
    <property type="evidence" value="ECO:0007669"/>
    <property type="project" value="UniProtKB-SubCell"/>
</dbReference>
<evidence type="ECO:0000256" key="5">
    <source>
        <dbReference type="SAM" id="MobiDB-lite"/>
    </source>
</evidence>
<protein>
    <submittedName>
        <fullName evidence="6">Sec-independent protein translocase protein (TatC)</fullName>
    </submittedName>
</protein>
<feature type="region of interest" description="Disordered" evidence="5">
    <location>
        <begin position="58"/>
        <end position="96"/>
    </location>
</feature>
<gene>
    <name evidence="6" type="ORF">EDC25_1406</name>
</gene>
<comment type="caution">
    <text evidence="6">The sequence shown here is derived from an EMBL/GenBank/DDBJ whole genome shotgun (WGS) entry which is preliminary data.</text>
</comment>
<evidence type="ECO:0000256" key="3">
    <source>
        <dbReference type="ARBA" id="ARBA00022989"/>
    </source>
</evidence>